<evidence type="ECO:0000313" key="3">
    <source>
        <dbReference type="Proteomes" id="UP001145087"/>
    </source>
</evidence>
<evidence type="ECO:0000313" key="2">
    <source>
        <dbReference type="EMBL" id="MCY1719117.1"/>
    </source>
</evidence>
<dbReference type="Proteomes" id="UP001145087">
    <property type="component" value="Unassembled WGS sequence"/>
</dbReference>
<keyword evidence="3" id="KW-1185">Reference proteome</keyword>
<feature type="region of interest" description="Disordered" evidence="1">
    <location>
        <begin position="120"/>
        <end position="144"/>
    </location>
</feature>
<gene>
    <name evidence="2" type="ORF">OU798_02100</name>
</gene>
<dbReference type="RefSeq" id="WP_343331454.1">
    <property type="nucleotide sequence ID" value="NZ_JAPOHD010000005.1"/>
</dbReference>
<name>A0A9X3F3C9_9BACT</name>
<reference evidence="2" key="1">
    <citation type="submission" date="2022-11" db="EMBL/GenBank/DDBJ databases">
        <title>Marilongibacter aestuarii gen. nov., sp. nov., isolated from tidal flat sediment.</title>
        <authorList>
            <person name="Jiayan W."/>
        </authorList>
    </citation>
    <scope>NUCLEOTIDE SEQUENCE</scope>
    <source>
        <strain evidence="2">Z1-6</strain>
    </source>
</reference>
<evidence type="ECO:0000256" key="1">
    <source>
        <dbReference type="SAM" id="MobiDB-lite"/>
    </source>
</evidence>
<sequence>MKVIFNRKELRSRYIEIRDKLIQYEGVLGVGLGEAEKDGKLTGETAIIVFVEKKLSKNQIKKGQQVEMSYRGVRVDVREPRLTPEAHFEFIKNNDLSERDAEENMDLFWVNDVKLHHMYQKRRKKGDEGKTKETTSKDEPRDAPTTAIHGEIFVIEDADSDSVINADNTIDHLEAYKLFRTQFGDHYDFVFFRPDTPSGVAGGGNSSPTIYNQISGINHYKGDSYNGRTGWGTTKLQSLQKMGFLGQVRTCLHETGHRWGAYVYHQEGGVHNENLHEVVNNASQRPFHWGTWFDNDNSCMDYDYDDWVDSTIVAGEFEIDDLTAGEPGVDEFGFHPLDLYLMGLIDSSEVGTFRYIQNPTDSNGDGSYSGTQVNLNITNITDEEGLRNPSYPNTQRVFHQAFLLITKDMSGIGSLTDPTTPLGELELYRKGLLNAFRRETWSRGMIDGSLLHDNFEDVYIRDNASDSGAPNSTGAFWNSPDIWVRNINDGQTAHQNTIRGRDNFVGVRVWNNGSTDYDDVTIRLYRANYAGTQFYYPENWHPDDLIGEDTVTVPAGSSSTIFIQWEASMIPDASWHPCLLVEIIPMEVVPEERSHVWENRKLAQKNITIIDPPAETLFGELEFKFGHATRIKDKLAILAVARVADMVGMELYLDTDGIEIDLVDNEKILPKKEYMVSGDLVKPSGVIAELGKLYPRLQGGLNLTFPRDTEIILGSGENKNDLGCIAVTIGRGSCFFIHSPSTKGRGTNKLTQIYKDGRMLYRLPDKELVGLNVPIVEKGVLNMKLIVNLSDVHTSVRGGKISLIQMEPDGLVIGGVDLIVRP</sequence>
<feature type="compositionally biased region" description="Basic and acidic residues" evidence="1">
    <location>
        <begin position="125"/>
        <end position="142"/>
    </location>
</feature>
<dbReference type="EMBL" id="JAPOHD010000005">
    <property type="protein sequence ID" value="MCY1719117.1"/>
    <property type="molecule type" value="Genomic_DNA"/>
</dbReference>
<organism evidence="2 3">
    <name type="scientific">Draconibacterium aestuarii</name>
    <dbReference type="NCBI Taxonomy" id="2998507"/>
    <lineage>
        <taxon>Bacteria</taxon>
        <taxon>Pseudomonadati</taxon>
        <taxon>Bacteroidota</taxon>
        <taxon>Bacteroidia</taxon>
        <taxon>Marinilabiliales</taxon>
        <taxon>Prolixibacteraceae</taxon>
        <taxon>Draconibacterium</taxon>
    </lineage>
</organism>
<accession>A0A9X3F3C9</accession>
<protein>
    <submittedName>
        <fullName evidence="2">Uncharacterized protein</fullName>
    </submittedName>
</protein>
<proteinExistence type="predicted"/>
<dbReference type="AlphaFoldDB" id="A0A9X3F3C9"/>
<comment type="caution">
    <text evidence="2">The sequence shown here is derived from an EMBL/GenBank/DDBJ whole genome shotgun (WGS) entry which is preliminary data.</text>
</comment>